<feature type="domain" description="Peptidase family U32 C-terminal" evidence="4">
    <location>
        <begin position="321"/>
        <end position="401"/>
    </location>
</feature>
<dbReference type="GO" id="GO:0008233">
    <property type="term" value="F:peptidase activity"/>
    <property type="evidence" value="ECO:0007669"/>
    <property type="project" value="UniProtKB-KW"/>
</dbReference>
<evidence type="ECO:0000256" key="3">
    <source>
        <dbReference type="ARBA" id="ARBA00038374"/>
    </source>
</evidence>
<accession>A0A7X2TRY4</accession>
<evidence type="ECO:0000313" key="6">
    <source>
        <dbReference type="Proteomes" id="UP000460549"/>
    </source>
</evidence>
<comment type="similarity">
    <text evidence="3">Belongs to the peptidase U32 family.</text>
</comment>
<dbReference type="Proteomes" id="UP000460549">
    <property type="component" value="Unassembled WGS sequence"/>
</dbReference>
<dbReference type="EMBL" id="VUNN01000013">
    <property type="protein sequence ID" value="MSU06605.1"/>
    <property type="molecule type" value="Genomic_DNA"/>
</dbReference>
<dbReference type="PROSITE" id="PS01276">
    <property type="entry name" value="PEPTIDASE_U32"/>
    <property type="match status" value="1"/>
</dbReference>
<keyword evidence="6" id="KW-1185">Reference proteome</keyword>
<comment type="caution">
    <text evidence="5">The sequence shown here is derived from an EMBL/GenBank/DDBJ whole genome shotgun (WGS) entry which is preliminary data.</text>
</comment>
<gene>
    <name evidence="5" type="ORF">FYJ80_07425</name>
</gene>
<keyword evidence="2" id="KW-0378">Hydrolase</keyword>
<protein>
    <submittedName>
        <fullName evidence="5">U32 family peptidase</fullName>
    </submittedName>
</protein>
<sequence length="410" mass="46774">MKDIELLSPAGNAQKLRTAINFGADAVYMGMSKYSLRKNAGNFDIDELEEVRKIKAESGKKLYCTMNIIFSEEQIQAVKEYLPTLENSPFDAFIITDIGLVPLFKKYLPSKALHLSTQASCINSESARMYYDMGFERVILGREASLDDIKRIKDAVPELELEAFVHGAMCMSYSGRCLLSSYLTGRSANQGDCSHTCRWNYKLHYALEEEERKGIYYPIEEDEAGYTTILSSKDLCMIDHLDDLRNAGLSSLKIEGRMKSIYYVAVVTRAYRKALDNDPDKDIFREDIFNVSHREFSTGFFYGRDSNDGAINRPTSYGYQREYMYLGTILEDLGNGKYSIDVKNQIRTNKLVEYLGPDIYSIKDDTFKLVDEDGHELVKLDHGKKGYLITDKPLKKGYILRSESDIKTLN</sequence>
<evidence type="ECO:0000313" key="5">
    <source>
        <dbReference type="EMBL" id="MSU06605.1"/>
    </source>
</evidence>
<dbReference type="InterPro" id="IPR001539">
    <property type="entry name" value="Peptidase_U32"/>
</dbReference>
<dbReference type="Pfam" id="PF16325">
    <property type="entry name" value="Peptidase_U32_C"/>
    <property type="match status" value="1"/>
</dbReference>
<dbReference type="Pfam" id="PF01136">
    <property type="entry name" value="Peptidase_U32"/>
    <property type="match status" value="1"/>
</dbReference>
<dbReference type="Gene3D" id="2.40.30.10">
    <property type="entry name" value="Translation factors"/>
    <property type="match status" value="1"/>
</dbReference>
<reference evidence="5 6" key="1">
    <citation type="submission" date="2019-08" db="EMBL/GenBank/DDBJ databases">
        <title>In-depth cultivation of the pig gut microbiome towards novel bacterial diversity and tailored functional studies.</title>
        <authorList>
            <person name="Wylensek D."/>
            <person name="Hitch T.C.A."/>
            <person name="Clavel T."/>
        </authorList>
    </citation>
    <scope>NUCLEOTIDE SEQUENCE [LARGE SCALE GENOMIC DNA]</scope>
    <source>
        <strain evidence="5 6">NM-380-WT-3C1</strain>
    </source>
</reference>
<organism evidence="5 6">
    <name type="scientific">Bullifex porci</name>
    <dbReference type="NCBI Taxonomy" id="2606638"/>
    <lineage>
        <taxon>Bacteria</taxon>
        <taxon>Pseudomonadati</taxon>
        <taxon>Spirochaetota</taxon>
        <taxon>Spirochaetia</taxon>
        <taxon>Spirochaetales</taxon>
        <taxon>Spirochaetaceae</taxon>
        <taxon>Bullifex</taxon>
    </lineage>
</organism>
<keyword evidence="1" id="KW-0645">Protease</keyword>
<dbReference type="AlphaFoldDB" id="A0A7X2TRY4"/>
<dbReference type="InterPro" id="IPR032525">
    <property type="entry name" value="Peptidase_U32_C"/>
</dbReference>
<evidence type="ECO:0000256" key="2">
    <source>
        <dbReference type="ARBA" id="ARBA00022801"/>
    </source>
</evidence>
<evidence type="ECO:0000259" key="4">
    <source>
        <dbReference type="Pfam" id="PF16325"/>
    </source>
</evidence>
<name>A0A7X2TRY4_9SPIO</name>
<dbReference type="GO" id="GO:0006508">
    <property type="term" value="P:proteolysis"/>
    <property type="evidence" value="ECO:0007669"/>
    <property type="project" value="UniProtKB-KW"/>
</dbReference>
<dbReference type="PANTHER" id="PTHR30217">
    <property type="entry name" value="PEPTIDASE U32 FAMILY"/>
    <property type="match status" value="1"/>
</dbReference>
<dbReference type="PANTHER" id="PTHR30217:SF6">
    <property type="entry name" value="TRNA HYDROXYLATION PROTEIN P"/>
    <property type="match status" value="1"/>
</dbReference>
<evidence type="ECO:0000256" key="1">
    <source>
        <dbReference type="ARBA" id="ARBA00022670"/>
    </source>
</evidence>
<proteinExistence type="inferred from homology"/>
<dbReference type="InterPro" id="IPR051454">
    <property type="entry name" value="RNA/ubiquinone_mod_enzymes"/>
</dbReference>